<dbReference type="OMA" id="NDWEGSH"/>
<proteinExistence type="predicted"/>
<name>D2VZ73_NAEGR</name>
<dbReference type="RefSeq" id="XP_002670635.1">
    <property type="nucleotide sequence ID" value="XM_002670589.1"/>
</dbReference>
<dbReference type="KEGG" id="ngr:NAEGRDRAFT_59652"/>
<feature type="transmembrane region" description="Helical" evidence="2">
    <location>
        <begin position="164"/>
        <end position="186"/>
    </location>
</feature>
<evidence type="ECO:0000256" key="1">
    <source>
        <dbReference type="SAM" id="MobiDB-lite"/>
    </source>
</evidence>
<dbReference type="InParanoid" id="D2VZ73"/>
<keyword evidence="2" id="KW-1133">Transmembrane helix</keyword>
<keyword evidence="4" id="KW-1185">Reference proteome</keyword>
<reference evidence="3 4" key="1">
    <citation type="journal article" date="2010" name="Cell">
        <title>The genome of Naegleria gruberi illuminates early eukaryotic versatility.</title>
        <authorList>
            <person name="Fritz-Laylin L.K."/>
            <person name="Prochnik S.E."/>
            <person name="Ginger M.L."/>
            <person name="Dacks J.B."/>
            <person name="Carpenter M.L."/>
            <person name="Field M.C."/>
            <person name="Kuo A."/>
            <person name="Paredez A."/>
            <person name="Chapman J."/>
            <person name="Pham J."/>
            <person name="Shu S."/>
            <person name="Neupane R."/>
            <person name="Cipriano M."/>
            <person name="Mancuso J."/>
            <person name="Tu H."/>
            <person name="Salamov A."/>
            <person name="Lindquist E."/>
            <person name="Shapiro H."/>
            <person name="Lucas S."/>
            <person name="Grigoriev I.V."/>
            <person name="Cande W.Z."/>
            <person name="Fulton C."/>
            <person name="Rokhsar D.S."/>
            <person name="Dawson S.C."/>
        </authorList>
    </citation>
    <scope>NUCLEOTIDE SEQUENCE [LARGE SCALE GENOMIC DNA]</scope>
    <source>
        <strain evidence="3 4">NEG-M</strain>
    </source>
</reference>
<dbReference type="Proteomes" id="UP000006671">
    <property type="component" value="Unassembled WGS sequence"/>
</dbReference>
<sequence length="940" mass="107103">MKRGGLFSTIPSVNTNTNNNTTSSSSALYQRSSISNNNSNNLNDRISSPSDNSNFRPISTSVGQQPFKFNPSPVSSPTSTFPTTNFTGNRLNISLTHQERNSNSSGVSSGVSSSSSILPLVSNNPSSINRKNVNIPMNFSPIRGANSLFRKSWRNSSGGFCCNLSYFVLGIIFFISFLTFIVFVYYSMKKSNSASNSLNSGNSLGGDGMNTKHSESTLILSTVQDFFTRLRTKNDHRLKNVPLEEGYSQLFEHEKADQETLERASDKLTKEMKEEMLKVKEFYKKTPISKVFVAVVNDHSQVMSALIVAKQERLVPSHLSLPILHVDSHSGHKIIQHSKSLPVLDLKKKKSITAIEKMTDINNFISTSQYYDLLGGHVVWVHNDWEGSHFAMPRGRHTAVLAKRSNAKKGKPKICYKNMRGIFWDGTVSDLTFETMVDENGKIYKNEKAVCTKSEKLKKQKHVRWDVYSMDQISRLNHQIFNNTPYILHLNEDFFTSTDPTLASLLPRDEFGHLFDMLANLLSPSKICYSKPIKIPTKEGVDKVWTNEEHNREWISKIIDELFFKGLIFEKEGTRAPRYTFYSPEVLEMWCGGPKVALEELKKINKLVLIMLDNIPFYTLSLLRYEYDFPTIHQVCNVNNLFGVCPSVRSPAHESTDVQVTRVSDSLKNVIKREGLPALIILSRANREGFVSADKLYKIEHSALKAIEKGLSAPILLHYLDGAKPLSEAQESNNQLEQEYSILQHVVEQDMDDLSVYAPLMTDRIEKFKQMKKFIKYKELRVMELFYEGQELLKEFVNQVEENLRFETPIVKTPYQSPKTRIKICINMIGVSKLIPPYLKCVIQRMRQEKRINFLISEKLVETAGEFRQIITSDIQIAKISNQVKEDKFILLMDIGCDNIHKVLVQTERGLNKYFSSMQTNVDGKLIHDIMQTHSKSCRK</sequence>
<dbReference type="OrthoDB" id="10257619at2759"/>
<dbReference type="VEuPathDB" id="AmoebaDB:NAEGRDRAFT_59652"/>
<feature type="compositionally biased region" description="Polar residues" evidence="1">
    <location>
        <begin position="49"/>
        <end position="64"/>
    </location>
</feature>
<gene>
    <name evidence="3" type="ORF">NAEGRDRAFT_59652</name>
</gene>
<dbReference type="GeneID" id="8863416"/>
<evidence type="ECO:0000256" key="2">
    <source>
        <dbReference type="SAM" id="Phobius"/>
    </source>
</evidence>
<dbReference type="AlphaFoldDB" id="D2VZ73"/>
<feature type="compositionally biased region" description="Low complexity" evidence="1">
    <location>
        <begin position="14"/>
        <end position="48"/>
    </location>
</feature>
<keyword evidence="2" id="KW-0472">Membrane</keyword>
<evidence type="ECO:0000313" key="4">
    <source>
        <dbReference type="Proteomes" id="UP000006671"/>
    </source>
</evidence>
<keyword evidence="2" id="KW-0812">Transmembrane</keyword>
<protein>
    <submittedName>
        <fullName evidence="3">Predicted protein</fullName>
    </submittedName>
</protein>
<feature type="compositionally biased region" description="Low complexity" evidence="1">
    <location>
        <begin position="69"/>
        <end position="82"/>
    </location>
</feature>
<organism evidence="4">
    <name type="scientific">Naegleria gruberi</name>
    <name type="common">Amoeba</name>
    <dbReference type="NCBI Taxonomy" id="5762"/>
    <lineage>
        <taxon>Eukaryota</taxon>
        <taxon>Discoba</taxon>
        <taxon>Heterolobosea</taxon>
        <taxon>Tetramitia</taxon>
        <taxon>Eutetramitia</taxon>
        <taxon>Vahlkampfiidae</taxon>
        <taxon>Naegleria</taxon>
    </lineage>
</organism>
<accession>D2VZ73</accession>
<dbReference type="EMBL" id="GG738913">
    <property type="protein sequence ID" value="EFC37891.1"/>
    <property type="molecule type" value="Genomic_DNA"/>
</dbReference>
<evidence type="ECO:0000313" key="3">
    <source>
        <dbReference type="EMBL" id="EFC37891.1"/>
    </source>
</evidence>
<feature type="region of interest" description="Disordered" evidence="1">
    <location>
        <begin position="1"/>
        <end position="82"/>
    </location>
</feature>